<name>A0AA40KLP3_9HYME</name>
<evidence type="ECO:0000313" key="3">
    <source>
        <dbReference type="Proteomes" id="UP001177670"/>
    </source>
</evidence>
<dbReference type="EMBL" id="JAHYIQ010000017">
    <property type="protein sequence ID" value="KAK1124989.1"/>
    <property type="molecule type" value="Genomic_DNA"/>
</dbReference>
<comment type="caution">
    <text evidence="2">The sequence shown here is derived from an EMBL/GenBank/DDBJ whole genome shotgun (WGS) entry which is preliminary data.</text>
</comment>
<feature type="compositionally biased region" description="Basic and acidic residues" evidence="1">
    <location>
        <begin position="99"/>
        <end position="110"/>
    </location>
</feature>
<gene>
    <name evidence="2" type="ORF">K0M31_006326</name>
</gene>
<reference evidence="2" key="1">
    <citation type="submission" date="2021-10" db="EMBL/GenBank/DDBJ databases">
        <title>Melipona bicolor Genome sequencing and assembly.</title>
        <authorList>
            <person name="Araujo N.S."/>
            <person name="Arias M.C."/>
        </authorList>
    </citation>
    <scope>NUCLEOTIDE SEQUENCE</scope>
    <source>
        <strain evidence="2">USP_2M_L1-L4_2017</strain>
        <tissue evidence="2">Whole body</tissue>
    </source>
</reference>
<accession>A0AA40KLP3</accession>
<evidence type="ECO:0000313" key="2">
    <source>
        <dbReference type="EMBL" id="KAK1124989.1"/>
    </source>
</evidence>
<feature type="non-terminal residue" evidence="2">
    <location>
        <position position="110"/>
    </location>
</feature>
<organism evidence="2 3">
    <name type="scientific">Melipona bicolor</name>
    <dbReference type="NCBI Taxonomy" id="60889"/>
    <lineage>
        <taxon>Eukaryota</taxon>
        <taxon>Metazoa</taxon>
        <taxon>Ecdysozoa</taxon>
        <taxon>Arthropoda</taxon>
        <taxon>Hexapoda</taxon>
        <taxon>Insecta</taxon>
        <taxon>Pterygota</taxon>
        <taxon>Neoptera</taxon>
        <taxon>Endopterygota</taxon>
        <taxon>Hymenoptera</taxon>
        <taxon>Apocrita</taxon>
        <taxon>Aculeata</taxon>
        <taxon>Apoidea</taxon>
        <taxon>Anthophila</taxon>
        <taxon>Apidae</taxon>
        <taxon>Melipona</taxon>
    </lineage>
</organism>
<dbReference type="AlphaFoldDB" id="A0AA40KLP3"/>
<keyword evidence="3" id="KW-1185">Reference proteome</keyword>
<feature type="region of interest" description="Disordered" evidence="1">
    <location>
        <begin position="85"/>
        <end position="110"/>
    </location>
</feature>
<proteinExistence type="predicted"/>
<sequence length="110" mass="12550">MIKIRIVDANLTKKQKEEFSTRTDEISGEKDELIKYCQVEDGGITATRATTARWQPPLPPLRGEGWRSADDKRCQGCCRRRLTRTGSHPSSTIHFEAPVSRETDRTTFAR</sequence>
<evidence type="ECO:0000256" key="1">
    <source>
        <dbReference type="SAM" id="MobiDB-lite"/>
    </source>
</evidence>
<dbReference type="Proteomes" id="UP001177670">
    <property type="component" value="Unassembled WGS sequence"/>
</dbReference>
<protein>
    <submittedName>
        <fullName evidence="2">Uncharacterized protein</fullName>
    </submittedName>
</protein>